<dbReference type="Proteomes" id="UP000245911">
    <property type="component" value="Unassembled WGS sequence"/>
</dbReference>
<dbReference type="InterPro" id="IPR044925">
    <property type="entry name" value="His-Me_finger_sf"/>
</dbReference>
<dbReference type="Pfam" id="PF13392">
    <property type="entry name" value="HNH_3"/>
    <property type="match status" value="1"/>
</dbReference>
<comment type="caution">
    <text evidence="2">The sequence shown here is derived from an EMBL/GenBank/DDBJ whole genome shotgun (WGS) entry which is preliminary data.</text>
</comment>
<dbReference type="AlphaFoldDB" id="A0A2T8HPM0"/>
<sequence length="175" mass="19905">MVLRKSIPARRGSGQRQRRHAMLTQQRLRAVLRYDPTTGQFTWARGLRAGRIAGTIHDSRGSLKVSIDGKRYPLHRLAWFWMTGLMPRWNIEHIDGVRSNNRWANLREGDRAQKRDHRTPYAEPTGRRGVVRIGDHFEALIVAEDGVLNLGRFSTAKAAESAISGRLRTVVSDSL</sequence>
<organism evidence="2 3">
    <name type="scientific">Pararhodobacter oceanensis</name>
    <dbReference type="NCBI Taxonomy" id="2172121"/>
    <lineage>
        <taxon>Bacteria</taxon>
        <taxon>Pseudomonadati</taxon>
        <taxon>Pseudomonadota</taxon>
        <taxon>Alphaproteobacteria</taxon>
        <taxon>Rhodobacterales</taxon>
        <taxon>Paracoccaceae</taxon>
        <taxon>Pararhodobacter</taxon>
    </lineage>
</organism>
<dbReference type="Gene3D" id="3.90.75.20">
    <property type="match status" value="1"/>
</dbReference>
<dbReference type="EMBL" id="QDKM01000014">
    <property type="protein sequence ID" value="PVH27389.1"/>
    <property type="molecule type" value="Genomic_DNA"/>
</dbReference>
<gene>
    <name evidence="2" type="ORF">DDE20_17865</name>
</gene>
<evidence type="ECO:0000313" key="2">
    <source>
        <dbReference type="EMBL" id="PVH27389.1"/>
    </source>
</evidence>
<keyword evidence="3" id="KW-1185">Reference proteome</keyword>
<protein>
    <recommendedName>
        <fullName evidence="1">HNH nuclease domain-containing protein</fullName>
    </recommendedName>
</protein>
<feature type="domain" description="HNH nuclease" evidence="1">
    <location>
        <begin position="73"/>
        <end position="113"/>
    </location>
</feature>
<proteinExistence type="predicted"/>
<evidence type="ECO:0000313" key="3">
    <source>
        <dbReference type="Proteomes" id="UP000245911"/>
    </source>
</evidence>
<reference evidence="2 3" key="1">
    <citation type="submission" date="2018-04" db="EMBL/GenBank/DDBJ databases">
        <title>Pararhodobacter oceanense sp. nov., isolated from marine intertidal sediment.</title>
        <authorList>
            <person name="Wang X.-L."/>
            <person name="Du Z.-J."/>
        </authorList>
    </citation>
    <scope>NUCLEOTIDE SEQUENCE [LARGE SCALE GENOMIC DNA]</scope>
    <source>
        <strain evidence="2 3">AM505</strain>
    </source>
</reference>
<name>A0A2T8HPM0_9RHOB</name>
<dbReference type="OrthoDB" id="388551at2"/>
<dbReference type="InterPro" id="IPR003615">
    <property type="entry name" value="HNH_nuc"/>
</dbReference>
<accession>A0A2T8HPM0</accession>
<dbReference type="SUPFAM" id="SSF54060">
    <property type="entry name" value="His-Me finger endonucleases"/>
    <property type="match status" value="1"/>
</dbReference>
<evidence type="ECO:0000259" key="1">
    <source>
        <dbReference type="Pfam" id="PF13392"/>
    </source>
</evidence>